<gene>
    <name evidence="2" type="ORF">GGQ55_004362</name>
</gene>
<accession>A0A853CJ79</accession>
<dbReference type="CDD" id="cd12108">
    <property type="entry name" value="Hr-like"/>
    <property type="match status" value="1"/>
</dbReference>
<dbReference type="EMBL" id="JACBZT010000001">
    <property type="protein sequence ID" value="NYJ08084.1"/>
    <property type="molecule type" value="Genomic_DNA"/>
</dbReference>
<evidence type="ECO:0000313" key="2">
    <source>
        <dbReference type="EMBL" id="NYJ08084.1"/>
    </source>
</evidence>
<dbReference type="RefSeq" id="WP_179720412.1">
    <property type="nucleotide sequence ID" value="NZ_JACBZT010000001.1"/>
</dbReference>
<sequence length="225" mass="24914">MSAVSAEQPLLDTREMLVVHSLFRRELRLAGGLVRQVRAGDPGRAAVVAAHLELVETVLHHHHGSEDELLWPLLLERVADELAPVVQLMETQHERVDALLGRIGELRPEWAQDPTAARGEELAGLYDGLYAGLAEHLDAEEARVLPLVARSITAQEWLALGEAGRNGIPRRHMALVFGMLMHDGDPEVVRLMLAPAPLPVRVLVPRLGRRAYRRHAQRVHGTPTP</sequence>
<dbReference type="AlphaFoldDB" id="A0A853CJ79"/>
<dbReference type="InterPro" id="IPR012312">
    <property type="entry name" value="Hemerythrin-like"/>
</dbReference>
<feature type="domain" description="Hemerythrin-like" evidence="1">
    <location>
        <begin position="16"/>
        <end position="148"/>
    </location>
</feature>
<reference evidence="2 3" key="1">
    <citation type="submission" date="2020-07" db="EMBL/GenBank/DDBJ databases">
        <title>Sequencing the genomes of 1000 actinobacteria strains.</title>
        <authorList>
            <person name="Klenk H.-P."/>
        </authorList>
    </citation>
    <scope>NUCLEOTIDE SEQUENCE [LARGE SCALE GENOMIC DNA]</scope>
    <source>
        <strain evidence="2 3">DSM 104001</strain>
    </source>
</reference>
<name>A0A853CJ79_9ACTN</name>
<dbReference type="Proteomes" id="UP000541969">
    <property type="component" value="Unassembled WGS sequence"/>
</dbReference>
<dbReference type="Gene3D" id="1.20.120.520">
    <property type="entry name" value="nmb1532 protein domain like"/>
    <property type="match status" value="1"/>
</dbReference>
<organism evidence="2 3">
    <name type="scientific">Petropleomorpha daqingensis</name>
    <dbReference type="NCBI Taxonomy" id="2026353"/>
    <lineage>
        <taxon>Bacteria</taxon>
        <taxon>Bacillati</taxon>
        <taxon>Actinomycetota</taxon>
        <taxon>Actinomycetes</taxon>
        <taxon>Geodermatophilales</taxon>
        <taxon>Geodermatophilaceae</taxon>
        <taxon>Petropleomorpha</taxon>
    </lineage>
</organism>
<comment type="caution">
    <text evidence="2">The sequence shown here is derived from an EMBL/GenBank/DDBJ whole genome shotgun (WGS) entry which is preliminary data.</text>
</comment>
<keyword evidence="3" id="KW-1185">Reference proteome</keyword>
<evidence type="ECO:0000313" key="3">
    <source>
        <dbReference type="Proteomes" id="UP000541969"/>
    </source>
</evidence>
<dbReference type="Pfam" id="PF01814">
    <property type="entry name" value="Hemerythrin"/>
    <property type="match status" value="1"/>
</dbReference>
<proteinExistence type="predicted"/>
<protein>
    <recommendedName>
        <fullName evidence="1">Hemerythrin-like domain-containing protein</fullName>
    </recommendedName>
</protein>
<evidence type="ECO:0000259" key="1">
    <source>
        <dbReference type="Pfam" id="PF01814"/>
    </source>
</evidence>